<reference evidence="2 3" key="1">
    <citation type="submission" date="2013-05" db="EMBL/GenBank/DDBJ databases">
        <title>Draft genome of the parasitic nematode Anyclostoma ceylanicum.</title>
        <authorList>
            <person name="Mitreva M."/>
        </authorList>
    </citation>
    <scope>NUCLEOTIDE SEQUENCE [LARGE SCALE GENOMIC DNA]</scope>
</reference>
<proteinExistence type="predicted"/>
<dbReference type="EMBL" id="KE125192">
    <property type="protein sequence ID" value="EPB70429.1"/>
    <property type="molecule type" value="Genomic_DNA"/>
</dbReference>
<organism evidence="2 3">
    <name type="scientific">Ancylostoma ceylanicum</name>
    <dbReference type="NCBI Taxonomy" id="53326"/>
    <lineage>
        <taxon>Eukaryota</taxon>
        <taxon>Metazoa</taxon>
        <taxon>Ecdysozoa</taxon>
        <taxon>Nematoda</taxon>
        <taxon>Chromadorea</taxon>
        <taxon>Rhabditida</taxon>
        <taxon>Rhabditina</taxon>
        <taxon>Rhabditomorpha</taxon>
        <taxon>Strongyloidea</taxon>
        <taxon>Ancylostomatidae</taxon>
        <taxon>Ancylostomatinae</taxon>
        <taxon>Ancylostoma</taxon>
    </lineage>
</organism>
<protein>
    <recommendedName>
        <fullName evidence="4">DNA2/NAM7 helicase-like C-terminal domain-containing protein</fullName>
    </recommendedName>
</protein>
<evidence type="ECO:0000313" key="3">
    <source>
        <dbReference type="Proteomes" id="UP000054495"/>
    </source>
</evidence>
<keyword evidence="3" id="KW-1185">Reference proteome</keyword>
<name>A0A0D6LER3_9BILA</name>
<sequence length="128" mass="14089">MIDTLQTAKAVSIVPLVTTFRTHPPLNTLPNSFIYDGTQVDEIRVADRQLLAGTSVKSAGHSHDNPAEAAICQALVRRLPECDVESHSSSSTSIALITFYKEEQKRNSRKNMASTSQPWTPYKDESAT</sequence>
<dbReference type="InterPro" id="IPR027417">
    <property type="entry name" value="P-loop_NTPase"/>
</dbReference>
<dbReference type="AlphaFoldDB" id="A0A0D6LER3"/>
<evidence type="ECO:0000256" key="1">
    <source>
        <dbReference type="SAM" id="MobiDB-lite"/>
    </source>
</evidence>
<evidence type="ECO:0000313" key="2">
    <source>
        <dbReference type="EMBL" id="EPB70429.1"/>
    </source>
</evidence>
<gene>
    <name evidence="2" type="ORF">ANCCEY_10483</name>
</gene>
<feature type="compositionally biased region" description="Polar residues" evidence="1">
    <location>
        <begin position="110"/>
        <end position="119"/>
    </location>
</feature>
<feature type="region of interest" description="Disordered" evidence="1">
    <location>
        <begin position="104"/>
        <end position="128"/>
    </location>
</feature>
<dbReference type="Gene3D" id="3.40.50.300">
    <property type="entry name" value="P-loop containing nucleotide triphosphate hydrolases"/>
    <property type="match status" value="1"/>
</dbReference>
<accession>A0A0D6LER3</accession>
<evidence type="ECO:0008006" key="4">
    <source>
        <dbReference type="Google" id="ProtNLM"/>
    </source>
</evidence>
<dbReference type="Proteomes" id="UP000054495">
    <property type="component" value="Unassembled WGS sequence"/>
</dbReference>